<organism evidence="1 2">
    <name type="scientific">Lentinula aff. lateritia</name>
    <dbReference type="NCBI Taxonomy" id="2804960"/>
    <lineage>
        <taxon>Eukaryota</taxon>
        <taxon>Fungi</taxon>
        <taxon>Dikarya</taxon>
        <taxon>Basidiomycota</taxon>
        <taxon>Agaricomycotina</taxon>
        <taxon>Agaricomycetes</taxon>
        <taxon>Agaricomycetidae</taxon>
        <taxon>Agaricales</taxon>
        <taxon>Marasmiineae</taxon>
        <taxon>Omphalotaceae</taxon>
        <taxon>Lentinula</taxon>
    </lineage>
</organism>
<name>A0ACC1THK9_9AGAR</name>
<dbReference type="EMBL" id="MU796194">
    <property type="protein sequence ID" value="KAJ3804207.1"/>
    <property type="molecule type" value="Genomic_DNA"/>
</dbReference>
<protein>
    <submittedName>
        <fullName evidence="1">Uncharacterized protein</fullName>
    </submittedName>
</protein>
<evidence type="ECO:0000313" key="2">
    <source>
        <dbReference type="Proteomes" id="UP001163835"/>
    </source>
</evidence>
<keyword evidence="2" id="KW-1185">Reference proteome</keyword>
<gene>
    <name evidence="1" type="ORF">F5876DRAFT_91861</name>
</gene>
<reference evidence="1" key="1">
    <citation type="submission" date="2022-09" db="EMBL/GenBank/DDBJ databases">
        <title>A Global Phylogenomic Analysis of the Shiitake Genus Lentinula.</title>
        <authorList>
            <consortium name="DOE Joint Genome Institute"/>
            <person name="Sierra-Patev S."/>
            <person name="Min B."/>
            <person name="Naranjo-Ortiz M."/>
            <person name="Looney B."/>
            <person name="Konkel Z."/>
            <person name="Slot J.C."/>
            <person name="Sakamoto Y."/>
            <person name="Steenwyk J.L."/>
            <person name="Rokas A."/>
            <person name="Carro J."/>
            <person name="Camarero S."/>
            <person name="Ferreira P."/>
            <person name="Molpeceres G."/>
            <person name="Ruiz-Duenas F.J."/>
            <person name="Serrano A."/>
            <person name="Henrissat B."/>
            <person name="Drula E."/>
            <person name="Hughes K.W."/>
            <person name="Mata J.L."/>
            <person name="Ishikawa N.K."/>
            <person name="Vargas-Isla R."/>
            <person name="Ushijima S."/>
            <person name="Smith C.A."/>
            <person name="Ahrendt S."/>
            <person name="Andreopoulos W."/>
            <person name="He G."/>
            <person name="Labutti K."/>
            <person name="Lipzen A."/>
            <person name="Ng V."/>
            <person name="Riley R."/>
            <person name="Sandor L."/>
            <person name="Barry K."/>
            <person name="Martinez A.T."/>
            <person name="Xiao Y."/>
            <person name="Gibbons J.G."/>
            <person name="Terashima K."/>
            <person name="Grigoriev I.V."/>
            <person name="Hibbett D.S."/>
        </authorList>
    </citation>
    <scope>NUCLEOTIDE SEQUENCE</scope>
    <source>
        <strain evidence="1">TMI1499</strain>
    </source>
</reference>
<evidence type="ECO:0000313" key="1">
    <source>
        <dbReference type="EMBL" id="KAJ3804207.1"/>
    </source>
</evidence>
<comment type="caution">
    <text evidence="1">The sequence shown here is derived from an EMBL/GenBank/DDBJ whole genome shotgun (WGS) entry which is preliminary data.</text>
</comment>
<proteinExistence type="predicted"/>
<dbReference type="Proteomes" id="UP001163835">
    <property type="component" value="Unassembled WGS sequence"/>
</dbReference>
<accession>A0ACC1THK9</accession>
<sequence>MMLIRRIGILIIGEAHMNSERRNEIDRKYGKDLKIFYTKLPDTANAGGVAIVLNRNIMNVEGIQTHEIVPGHAMLLEYCWHNTERLSILAIYAPNTDTHSNTNFWLKMRDFFIQHPRIRKPDFMVGDCNMVEEPLDRLPARNDHTASVDALDELKSTIQIEDGWRNTYRSTLNPGITTDHDLVSVRYTCEVAPATGQGRWVLPKHIMYDVAIKKFLDEEGKHLETEMNRIDKKAEWDPIDNHQTIWSDFKRRFTKLAQERAKIVVPKLIKQITELKAKIDTISNDPQISEEEHSLSTAVLKDALSTLEERRYQAI</sequence>